<keyword evidence="5" id="KW-1185">Reference proteome</keyword>
<dbReference type="GO" id="GO:0008168">
    <property type="term" value="F:methyltransferase activity"/>
    <property type="evidence" value="ECO:0007669"/>
    <property type="project" value="UniProtKB-KW"/>
</dbReference>
<organism evidence="4 5">
    <name type="scientific">Daedalea quercina L-15889</name>
    <dbReference type="NCBI Taxonomy" id="1314783"/>
    <lineage>
        <taxon>Eukaryota</taxon>
        <taxon>Fungi</taxon>
        <taxon>Dikarya</taxon>
        <taxon>Basidiomycota</taxon>
        <taxon>Agaricomycotina</taxon>
        <taxon>Agaricomycetes</taxon>
        <taxon>Polyporales</taxon>
        <taxon>Fomitopsis</taxon>
    </lineage>
</organism>
<comment type="similarity">
    <text evidence="1">Belongs to the methyltransferase superfamily.</text>
</comment>
<evidence type="ECO:0000256" key="3">
    <source>
        <dbReference type="ARBA" id="ARBA00022679"/>
    </source>
</evidence>
<dbReference type="GO" id="GO:0032259">
    <property type="term" value="P:methylation"/>
    <property type="evidence" value="ECO:0007669"/>
    <property type="project" value="UniProtKB-KW"/>
</dbReference>
<evidence type="ECO:0000313" key="4">
    <source>
        <dbReference type="EMBL" id="KZT74991.1"/>
    </source>
</evidence>
<evidence type="ECO:0000313" key="5">
    <source>
        <dbReference type="Proteomes" id="UP000076727"/>
    </source>
</evidence>
<reference evidence="4 5" key="1">
    <citation type="journal article" date="2016" name="Mol. Biol. Evol.">
        <title>Comparative Genomics of Early-Diverging Mushroom-Forming Fungi Provides Insights into the Origins of Lignocellulose Decay Capabilities.</title>
        <authorList>
            <person name="Nagy L.G."/>
            <person name="Riley R."/>
            <person name="Tritt A."/>
            <person name="Adam C."/>
            <person name="Daum C."/>
            <person name="Floudas D."/>
            <person name="Sun H."/>
            <person name="Yadav J.S."/>
            <person name="Pangilinan J."/>
            <person name="Larsson K.H."/>
            <person name="Matsuura K."/>
            <person name="Barry K."/>
            <person name="Labutti K."/>
            <person name="Kuo R."/>
            <person name="Ohm R.A."/>
            <person name="Bhattacharya S.S."/>
            <person name="Shirouzu T."/>
            <person name="Yoshinaga Y."/>
            <person name="Martin F.M."/>
            <person name="Grigoriev I.V."/>
            <person name="Hibbett D.S."/>
        </authorList>
    </citation>
    <scope>NUCLEOTIDE SEQUENCE [LARGE SCALE GENOMIC DNA]</scope>
    <source>
        <strain evidence="4 5">L-15889</strain>
    </source>
</reference>
<proteinExistence type="inferred from homology"/>
<dbReference type="OrthoDB" id="411785at2759"/>
<name>A0A165UJB1_9APHY</name>
<dbReference type="PANTHER" id="PTHR12176">
    <property type="entry name" value="SAM-DEPENDENT METHYLTRANSFERASE SUPERFAMILY PROTEIN"/>
    <property type="match status" value="1"/>
</dbReference>
<sequence>MPSDYHLQSFWERRFQTEPHFEWLGDGQDTLIPQLRAFLCTGLTPTEYQPSDSEVRPPRLLHIGAGNSTLSEHVRSAYDEVYGHSTWDESIIVNLDFSEAAVQNGRQAEICRTRGDSGNGMRWVQADVLQWGDLAALVDWQGGPGGSDDAKLARGREGERFTVVLDKSTSDAIACGEDIVLTTSSSWCHPAVRKIIESSGISEMKLEPVHLLALNLAALVGPGGVWIIVSYSSSRVSFLEKESGGRIGTIRTGLYWSLDQHDTVDAPTGQGKEGVYAPPVQHHVYVLRRNGSRLE</sequence>
<accession>A0A165UJB1</accession>
<keyword evidence="2" id="KW-0489">Methyltransferase</keyword>
<protein>
    <submittedName>
        <fullName evidence="4">Uncharacterized protein</fullName>
    </submittedName>
</protein>
<evidence type="ECO:0000256" key="2">
    <source>
        <dbReference type="ARBA" id="ARBA00022603"/>
    </source>
</evidence>
<dbReference type="Proteomes" id="UP000076727">
    <property type="component" value="Unassembled WGS sequence"/>
</dbReference>
<keyword evidence="3" id="KW-0808">Transferase</keyword>
<dbReference type="PANTHER" id="PTHR12176:SF84">
    <property type="entry name" value="METHYLTRANSFERASE DOMAIN-CONTAINING PROTEIN"/>
    <property type="match status" value="1"/>
</dbReference>
<dbReference type="InterPro" id="IPR051419">
    <property type="entry name" value="Lys/N-term_MeTrsfase_sf"/>
</dbReference>
<dbReference type="AlphaFoldDB" id="A0A165UJB1"/>
<dbReference type="STRING" id="1314783.A0A165UJB1"/>
<evidence type="ECO:0000256" key="1">
    <source>
        <dbReference type="ARBA" id="ARBA00008361"/>
    </source>
</evidence>
<dbReference type="InterPro" id="IPR029063">
    <property type="entry name" value="SAM-dependent_MTases_sf"/>
</dbReference>
<dbReference type="EMBL" id="KV429032">
    <property type="protein sequence ID" value="KZT74991.1"/>
    <property type="molecule type" value="Genomic_DNA"/>
</dbReference>
<gene>
    <name evidence="4" type="ORF">DAEQUDRAFT_720195</name>
</gene>
<dbReference type="Gene3D" id="3.40.50.150">
    <property type="entry name" value="Vaccinia Virus protein VP39"/>
    <property type="match status" value="1"/>
</dbReference>